<dbReference type="InterPro" id="IPR036291">
    <property type="entry name" value="NAD(P)-bd_dom_sf"/>
</dbReference>
<dbReference type="EMBL" id="JADNRY010000723">
    <property type="protein sequence ID" value="KAF9028853.1"/>
    <property type="molecule type" value="Genomic_DNA"/>
</dbReference>
<sequence length="79" mass="8911">MILLFFRIILGTSSGIEREITYKYALRGARVCVVGRRDDKVTAVVKECETDNTTGITADFGNVEDMIRVRLKLQKGMEV</sequence>
<dbReference type="InterPro" id="IPR002347">
    <property type="entry name" value="SDR_fam"/>
</dbReference>
<gene>
    <name evidence="3" type="ORF">BDP27DRAFT_1338147</name>
    <name evidence="2" type="ORF">BDP27DRAFT_1349931</name>
</gene>
<protein>
    <submittedName>
        <fullName evidence="2">Uncharacterized protein</fullName>
    </submittedName>
</protein>
<evidence type="ECO:0000313" key="2">
    <source>
        <dbReference type="EMBL" id="KAF9028853.1"/>
    </source>
</evidence>
<evidence type="ECO:0000256" key="1">
    <source>
        <dbReference type="SAM" id="SignalP"/>
    </source>
</evidence>
<organism evidence="2 4">
    <name type="scientific">Rhodocollybia butyracea</name>
    <dbReference type="NCBI Taxonomy" id="206335"/>
    <lineage>
        <taxon>Eukaryota</taxon>
        <taxon>Fungi</taxon>
        <taxon>Dikarya</taxon>
        <taxon>Basidiomycota</taxon>
        <taxon>Agaricomycotina</taxon>
        <taxon>Agaricomycetes</taxon>
        <taxon>Agaricomycetidae</taxon>
        <taxon>Agaricales</taxon>
        <taxon>Marasmiineae</taxon>
        <taxon>Omphalotaceae</taxon>
        <taxon>Rhodocollybia</taxon>
    </lineage>
</organism>
<dbReference type="Pfam" id="PF00106">
    <property type="entry name" value="adh_short"/>
    <property type="match status" value="1"/>
</dbReference>
<feature type="chain" id="PRO_5040653554" evidence="1">
    <location>
        <begin position="16"/>
        <end position="79"/>
    </location>
</feature>
<accession>A0A9P5TWX7</accession>
<comment type="caution">
    <text evidence="2">The sequence shown here is derived from an EMBL/GenBank/DDBJ whole genome shotgun (WGS) entry which is preliminary data.</text>
</comment>
<dbReference type="Proteomes" id="UP000772434">
    <property type="component" value="Unassembled WGS sequence"/>
</dbReference>
<feature type="signal peptide" evidence="1">
    <location>
        <begin position="1"/>
        <end position="15"/>
    </location>
</feature>
<dbReference type="OrthoDB" id="3059547at2759"/>
<evidence type="ECO:0000313" key="3">
    <source>
        <dbReference type="EMBL" id="KAF9061469.1"/>
    </source>
</evidence>
<keyword evidence="1" id="KW-0732">Signal</keyword>
<evidence type="ECO:0000313" key="4">
    <source>
        <dbReference type="Proteomes" id="UP000772434"/>
    </source>
</evidence>
<dbReference type="AlphaFoldDB" id="A0A9P5TWX7"/>
<keyword evidence="4" id="KW-1185">Reference proteome</keyword>
<dbReference type="SUPFAM" id="SSF51735">
    <property type="entry name" value="NAD(P)-binding Rossmann-fold domains"/>
    <property type="match status" value="1"/>
</dbReference>
<name>A0A9P5TWX7_9AGAR</name>
<dbReference type="Gene3D" id="3.40.50.720">
    <property type="entry name" value="NAD(P)-binding Rossmann-like Domain"/>
    <property type="match status" value="1"/>
</dbReference>
<reference evidence="2" key="1">
    <citation type="submission" date="2020-11" db="EMBL/GenBank/DDBJ databases">
        <authorList>
            <consortium name="DOE Joint Genome Institute"/>
            <person name="Ahrendt S."/>
            <person name="Riley R."/>
            <person name="Andreopoulos W."/>
            <person name="Labutti K."/>
            <person name="Pangilinan J."/>
            <person name="Ruiz-Duenas F.J."/>
            <person name="Barrasa J.M."/>
            <person name="Sanchez-Garcia M."/>
            <person name="Camarero S."/>
            <person name="Miyauchi S."/>
            <person name="Serrano A."/>
            <person name="Linde D."/>
            <person name="Babiker R."/>
            <person name="Drula E."/>
            <person name="Ayuso-Fernandez I."/>
            <person name="Pacheco R."/>
            <person name="Padilla G."/>
            <person name="Ferreira P."/>
            <person name="Barriuso J."/>
            <person name="Kellner H."/>
            <person name="Castanera R."/>
            <person name="Alfaro M."/>
            <person name="Ramirez L."/>
            <person name="Pisabarro A.G."/>
            <person name="Kuo A."/>
            <person name="Tritt A."/>
            <person name="Lipzen A."/>
            <person name="He G."/>
            <person name="Yan M."/>
            <person name="Ng V."/>
            <person name="Cullen D."/>
            <person name="Martin F."/>
            <person name="Rosso M.-N."/>
            <person name="Henrissat B."/>
            <person name="Hibbett D."/>
            <person name="Martinez A.T."/>
            <person name="Grigoriev I.V."/>
        </authorList>
    </citation>
    <scope>NUCLEOTIDE SEQUENCE</scope>
    <source>
        <strain evidence="2">AH 40177</strain>
    </source>
</reference>
<proteinExistence type="predicted"/>
<dbReference type="EMBL" id="JADNRY010000202">
    <property type="protein sequence ID" value="KAF9061469.1"/>
    <property type="molecule type" value="Genomic_DNA"/>
</dbReference>